<dbReference type="Proteomes" id="UP000609172">
    <property type="component" value="Unassembled WGS sequence"/>
</dbReference>
<organism evidence="4 5">
    <name type="scientific">Flavobacterium agrisoli</name>
    <dbReference type="NCBI Taxonomy" id="2793066"/>
    <lineage>
        <taxon>Bacteria</taxon>
        <taxon>Pseudomonadati</taxon>
        <taxon>Bacteroidota</taxon>
        <taxon>Flavobacteriia</taxon>
        <taxon>Flavobacteriales</taxon>
        <taxon>Flavobacteriaceae</taxon>
        <taxon>Flavobacterium</taxon>
    </lineage>
</organism>
<feature type="signal peptide" evidence="2">
    <location>
        <begin position="1"/>
        <end position="22"/>
    </location>
</feature>
<evidence type="ECO:0000313" key="5">
    <source>
        <dbReference type="Proteomes" id="UP000609172"/>
    </source>
</evidence>
<dbReference type="PANTHER" id="PTHR36848:SF2">
    <property type="entry name" value="SECRETED PROTEIN"/>
    <property type="match status" value="1"/>
</dbReference>
<comment type="caution">
    <text evidence="4">The sequence shown here is derived from an EMBL/GenBank/DDBJ whole genome shotgun (WGS) entry which is preliminary data.</text>
</comment>
<proteinExistence type="predicted"/>
<gene>
    <name evidence="4" type="ORF">I5M07_05475</name>
</gene>
<dbReference type="Gene3D" id="2.60.120.260">
    <property type="entry name" value="Galactose-binding domain-like"/>
    <property type="match status" value="1"/>
</dbReference>
<reference evidence="4" key="1">
    <citation type="submission" date="2020-12" db="EMBL/GenBank/DDBJ databases">
        <title>Bacterial novel species Flavobacterium sp. SE-1-e isolated from soil.</title>
        <authorList>
            <person name="Jung H.-Y."/>
        </authorList>
    </citation>
    <scope>NUCLEOTIDE SEQUENCE</scope>
    <source>
        <strain evidence="4">SE-1-e</strain>
    </source>
</reference>
<dbReference type="NCBIfam" id="NF045579">
    <property type="entry name" value="rhamnoside_JR"/>
    <property type="match status" value="1"/>
</dbReference>
<dbReference type="Pfam" id="PF17132">
    <property type="entry name" value="Glyco_hydro_106"/>
    <property type="match status" value="3"/>
</dbReference>
<feature type="domain" description="Beta-mannosidase-like galactose-binding" evidence="3">
    <location>
        <begin position="809"/>
        <end position="890"/>
    </location>
</feature>
<dbReference type="SUPFAM" id="SSF49785">
    <property type="entry name" value="Galactose-binding domain-like"/>
    <property type="match status" value="1"/>
</dbReference>
<keyword evidence="5" id="KW-1185">Reference proteome</keyword>
<dbReference type="InterPro" id="IPR008979">
    <property type="entry name" value="Galactose-bd-like_sf"/>
</dbReference>
<evidence type="ECO:0000259" key="3">
    <source>
        <dbReference type="Pfam" id="PF22666"/>
    </source>
</evidence>
<dbReference type="RefSeq" id="WP_200105216.1">
    <property type="nucleotide sequence ID" value="NZ_JAEHFV010000002.1"/>
</dbReference>
<dbReference type="EMBL" id="JAEHFV010000002">
    <property type="protein sequence ID" value="MBK0369284.1"/>
    <property type="molecule type" value="Genomic_DNA"/>
</dbReference>
<name>A0A934UJ69_9FLAO</name>
<keyword evidence="2" id="KW-0732">Signal</keyword>
<feature type="chain" id="PRO_5037135915" evidence="2">
    <location>
        <begin position="23"/>
        <end position="927"/>
    </location>
</feature>
<evidence type="ECO:0000256" key="1">
    <source>
        <dbReference type="ARBA" id="ARBA00022801"/>
    </source>
</evidence>
<dbReference type="InterPro" id="IPR054593">
    <property type="entry name" value="Beta-mannosidase-like_N2"/>
</dbReference>
<dbReference type="Pfam" id="PF22666">
    <property type="entry name" value="Glyco_hydro_2_N2"/>
    <property type="match status" value="1"/>
</dbReference>
<evidence type="ECO:0000256" key="2">
    <source>
        <dbReference type="SAM" id="SignalP"/>
    </source>
</evidence>
<dbReference type="PANTHER" id="PTHR36848">
    <property type="entry name" value="DNA-BINDING PROTEIN (PUTATIVE SECRETED PROTEIN)-RELATED"/>
    <property type="match status" value="1"/>
</dbReference>
<dbReference type="InterPro" id="IPR053161">
    <property type="entry name" value="Ulvan_degrading_GH"/>
</dbReference>
<sequence>MMRTKSGIFLLLVLTFCLETSAQTVSNFRLQEIKNTNQPWTRWWWMGSAVDKPNLKKTLNDFHKAGIGGVEITPIYGVKGEENNFIDFLSPKWLDMLDYTIHISDSLHMQVDMVLGTGWPYGGAQVTLENAATKLLIEKFEVKKGEKINREILPGKNEKNPAELLYVIACGENGTILDLTKEIKQKKIDWQKSKIENKNTETVVKNNQLDWKATKTNYTIYAVFSGKTGQKVKRAAPGGNGFTVDHYSETAFNEYVQPFNEVFKGREGKIRAIFNDSYEVYGTDFTPDFFEEFLKRRGYDLKKHLPDLISTTDNEKGNRIKADYRETISDLLLNRFDKTWTAWANSKKMKTKLQAHGSPGNLIDLYASADIPECETFGSMPYDIPGFRREADDIRQGDADPVMLKFSSSAAHIAGKPLVSSETFTWLRDHFKTALSQCKPEVEDLFLNGVNHTFLHGSTYSPDRAKWPGWKFYASVNFNTNNTIWEDVPALFSYIANCQSLLQQGNPDNEILMYWPIYDAWNKYNEGSLFLQFKIHSLNEWLYHTSFYDTTKELMGKGYSVDFISDQFIAEAKVENGFLVVPGGTFKAMVIPESKNMPLQTLQKLIELKKAGANIIFKGLPETVPGYFELEKQNKELQQLITSNSTILNPKSDVAAQLANSSILPETLVNTGLKFIRRTLDGEKLYYIVNHTSKTIDQMIPIQIGQKEVVLFDPLTKISGNAQVEKSANQTLVKVKLEPGQSLFLITEKSATQSKWNYWNPISEPITLNGKWQIDFDKGGPELPPSATTENLESWTKLSPQAEAFSGSATYTLTFNAPKNKAENWSLNLGNVRESAKVWLNGTYIGTAWSVPYKLNIGKLKSGKNELKIQVTNLAANRVRDMELKGQEWKIFYEINMVDKDYKKFDATKWNPTPSGLLGPVTITPLQ</sequence>
<protein>
    <submittedName>
        <fullName evidence="4">Glycoside hydrolase</fullName>
    </submittedName>
</protein>
<evidence type="ECO:0000313" key="4">
    <source>
        <dbReference type="EMBL" id="MBK0369284.1"/>
    </source>
</evidence>
<accession>A0A934UJ69</accession>
<dbReference type="AlphaFoldDB" id="A0A934UJ69"/>
<dbReference type="GO" id="GO:0004553">
    <property type="term" value="F:hydrolase activity, hydrolyzing O-glycosyl compounds"/>
    <property type="evidence" value="ECO:0007669"/>
    <property type="project" value="UniProtKB-ARBA"/>
</dbReference>
<keyword evidence="1 4" id="KW-0378">Hydrolase</keyword>